<dbReference type="InterPro" id="IPR009057">
    <property type="entry name" value="Homeodomain-like_sf"/>
</dbReference>
<dbReference type="InterPro" id="IPR014710">
    <property type="entry name" value="RmlC-like_jellyroll"/>
</dbReference>
<dbReference type="InterPro" id="IPR020449">
    <property type="entry name" value="Tscrpt_reg_AraC-type_HTH"/>
</dbReference>
<dbReference type="SUPFAM" id="SSF51215">
    <property type="entry name" value="Regulatory protein AraC"/>
    <property type="match status" value="1"/>
</dbReference>
<comment type="caution">
    <text evidence="5">The sequence shown here is derived from an EMBL/GenBank/DDBJ whole genome shotgun (WGS) entry which is preliminary data.</text>
</comment>
<evidence type="ECO:0000256" key="3">
    <source>
        <dbReference type="ARBA" id="ARBA00023163"/>
    </source>
</evidence>
<dbReference type="PANTHER" id="PTHR43280:SF30">
    <property type="entry name" value="MMSAB OPERON REGULATORY PROTEIN"/>
    <property type="match status" value="1"/>
</dbReference>
<dbReference type="Pfam" id="PF02311">
    <property type="entry name" value="AraC_binding"/>
    <property type="match status" value="1"/>
</dbReference>
<keyword evidence="1" id="KW-0805">Transcription regulation</keyword>
<evidence type="ECO:0000259" key="4">
    <source>
        <dbReference type="PROSITE" id="PS01124"/>
    </source>
</evidence>
<evidence type="ECO:0000256" key="1">
    <source>
        <dbReference type="ARBA" id="ARBA00023015"/>
    </source>
</evidence>
<reference evidence="5" key="1">
    <citation type="journal article" date="2021" name="PeerJ">
        <title>Extensive microbial diversity within the chicken gut microbiome revealed by metagenomics and culture.</title>
        <authorList>
            <person name="Gilroy R."/>
            <person name="Ravi A."/>
            <person name="Getino M."/>
            <person name="Pursley I."/>
            <person name="Horton D.L."/>
            <person name="Alikhan N.F."/>
            <person name="Baker D."/>
            <person name="Gharbi K."/>
            <person name="Hall N."/>
            <person name="Watson M."/>
            <person name="Adriaenssens E.M."/>
            <person name="Foster-Nyarko E."/>
            <person name="Jarju S."/>
            <person name="Secka A."/>
            <person name="Antonio M."/>
            <person name="Oren A."/>
            <person name="Chaudhuri R.R."/>
            <person name="La Ragione R."/>
            <person name="Hildebrand F."/>
            <person name="Pallen M.J."/>
        </authorList>
    </citation>
    <scope>NUCLEOTIDE SEQUENCE</scope>
    <source>
        <strain evidence="5">CHK195-6426</strain>
    </source>
</reference>
<evidence type="ECO:0000256" key="2">
    <source>
        <dbReference type="ARBA" id="ARBA00023125"/>
    </source>
</evidence>
<proteinExistence type="predicted"/>
<dbReference type="EMBL" id="DXGH01000050">
    <property type="protein sequence ID" value="HIW81642.1"/>
    <property type="molecule type" value="Genomic_DNA"/>
</dbReference>
<sequence length="290" mass="34313">MIVLPTEAFAEYAAHPLVRRMYLTDVGFFPRAKRHYRERTEGIEEYIFLYCTEGRGSVEIREKEGYGWKKYPLGQREAVCIPAGCGHRYYADEKNPWSILWVHFKGEDAQLFPLEQCMVAHFASEHASNRMLFLFELLFRVLEANYTLGNLIYISQVLELILAETYYREKHNTTGEQNKLVTSVIRYMYAHVQENLSMEQIAEHFQLSKSYLHVIFQKYTGRAPMEFFTRLKLTEACKLLRSTDLYIYEVAHRLGYQDPYYFSRCFHKEVGISPKEYRHSDYAYLEEGGE</sequence>
<name>A0A9D1UBF0_9FIRM</name>
<dbReference type="CDD" id="cd06986">
    <property type="entry name" value="cupin_MmsR-like_N"/>
    <property type="match status" value="1"/>
</dbReference>
<dbReference type="PROSITE" id="PS01124">
    <property type="entry name" value="HTH_ARAC_FAMILY_2"/>
    <property type="match status" value="1"/>
</dbReference>
<dbReference type="GO" id="GO:0003700">
    <property type="term" value="F:DNA-binding transcription factor activity"/>
    <property type="evidence" value="ECO:0007669"/>
    <property type="project" value="InterPro"/>
</dbReference>
<dbReference type="PRINTS" id="PR00032">
    <property type="entry name" value="HTHARAC"/>
</dbReference>
<dbReference type="GO" id="GO:0043565">
    <property type="term" value="F:sequence-specific DNA binding"/>
    <property type="evidence" value="ECO:0007669"/>
    <property type="project" value="InterPro"/>
</dbReference>
<dbReference type="Gene3D" id="1.10.10.60">
    <property type="entry name" value="Homeodomain-like"/>
    <property type="match status" value="2"/>
</dbReference>
<evidence type="ECO:0000313" key="5">
    <source>
        <dbReference type="EMBL" id="HIW81642.1"/>
    </source>
</evidence>
<dbReference type="SMART" id="SM00342">
    <property type="entry name" value="HTH_ARAC"/>
    <property type="match status" value="1"/>
</dbReference>
<gene>
    <name evidence="5" type="ORF">H9742_09035</name>
</gene>
<dbReference type="Gene3D" id="2.60.120.10">
    <property type="entry name" value="Jelly Rolls"/>
    <property type="match status" value="1"/>
</dbReference>
<keyword evidence="3" id="KW-0804">Transcription</keyword>
<dbReference type="PANTHER" id="PTHR43280">
    <property type="entry name" value="ARAC-FAMILY TRANSCRIPTIONAL REGULATOR"/>
    <property type="match status" value="1"/>
</dbReference>
<keyword evidence="2" id="KW-0238">DNA-binding</keyword>
<dbReference type="AlphaFoldDB" id="A0A9D1UBF0"/>
<reference evidence="5" key="2">
    <citation type="submission" date="2021-04" db="EMBL/GenBank/DDBJ databases">
        <authorList>
            <person name="Gilroy R."/>
        </authorList>
    </citation>
    <scope>NUCLEOTIDE SEQUENCE</scope>
    <source>
        <strain evidence="5">CHK195-6426</strain>
    </source>
</reference>
<dbReference type="SUPFAM" id="SSF46689">
    <property type="entry name" value="Homeodomain-like"/>
    <property type="match status" value="2"/>
</dbReference>
<dbReference type="InterPro" id="IPR003313">
    <property type="entry name" value="AraC-bd"/>
</dbReference>
<protein>
    <submittedName>
        <fullName evidence="5">AraC family transcriptional regulator</fullName>
    </submittedName>
</protein>
<dbReference type="Proteomes" id="UP000824265">
    <property type="component" value="Unassembled WGS sequence"/>
</dbReference>
<dbReference type="InterPro" id="IPR018060">
    <property type="entry name" value="HTH_AraC"/>
</dbReference>
<accession>A0A9D1UBF0</accession>
<evidence type="ECO:0000313" key="6">
    <source>
        <dbReference type="Proteomes" id="UP000824265"/>
    </source>
</evidence>
<dbReference type="InterPro" id="IPR037923">
    <property type="entry name" value="HTH-like"/>
</dbReference>
<organism evidence="5 6">
    <name type="scientific">Candidatus Acetatifactor stercoripullorum</name>
    <dbReference type="NCBI Taxonomy" id="2838414"/>
    <lineage>
        <taxon>Bacteria</taxon>
        <taxon>Bacillati</taxon>
        <taxon>Bacillota</taxon>
        <taxon>Clostridia</taxon>
        <taxon>Lachnospirales</taxon>
        <taxon>Lachnospiraceae</taxon>
        <taxon>Acetatifactor</taxon>
    </lineage>
</organism>
<feature type="domain" description="HTH araC/xylS-type" evidence="4">
    <location>
        <begin position="182"/>
        <end position="280"/>
    </location>
</feature>
<dbReference type="Pfam" id="PF12833">
    <property type="entry name" value="HTH_18"/>
    <property type="match status" value="1"/>
</dbReference>